<evidence type="ECO:0000256" key="6">
    <source>
        <dbReference type="RuleBase" id="RU000560"/>
    </source>
</evidence>
<evidence type="ECO:0000256" key="5">
    <source>
        <dbReference type="HAMAP-Rule" id="MF_00382"/>
    </source>
</evidence>
<comment type="caution">
    <text evidence="7">The sequence shown here is derived from an EMBL/GenBank/DDBJ whole genome shotgun (WGS) entry which is preliminary data.</text>
</comment>
<keyword evidence="3 5" id="KW-0687">Ribonucleoprotein</keyword>
<dbReference type="PANTHER" id="PTHR10986">
    <property type="entry name" value="39S RIBOSOMAL PROTEIN L20"/>
    <property type="match status" value="1"/>
</dbReference>
<dbReference type="InterPro" id="IPR005813">
    <property type="entry name" value="Ribosomal_bL20"/>
</dbReference>
<evidence type="ECO:0000256" key="3">
    <source>
        <dbReference type="ARBA" id="ARBA00023274"/>
    </source>
</evidence>
<dbReference type="EMBL" id="MFAM01000005">
    <property type="protein sequence ID" value="OGD79913.1"/>
    <property type="molecule type" value="Genomic_DNA"/>
</dbReference>
<dbReference type="Proteomes" id="UP000176682">
    <property type="component" value="Unassembled WGS sequence"/>
</dbReference>
<dbReference type="CDD" id="cd07026">
    <property type="entry name" value="Ribosomal_L20"/>
    <property type="match status" value="1"/>
</dbReference>
<accession>A0A1F5FJX2</accession>
<reference evidence="7 8" key="1">
    <citation type="journal article" date="2016" name="Nat. Commun.">
        <title>Thousands of microbial genomes shed light on interconnected biogeochemical processes in an aquifer system.</title>
        <authorList>
            <person name="Anantharaman K."/>
            <person name="Brown C.T."/>
            <person name="Hug L.A."/>
            <person name="Sharon I."/>
            <person name="Castelle C.J."/>
            <person name="Probst A.J."/>
            <person name="Thomas B.C."/>
            <person name="Singh A."/>
            <person name="Wilkins M.J."/>
            <person name="Karaoz U."/>
            <person name="Brodie E.L."/>
            <person name="Williams K.H."/>
            <person name="Hubbard S.S."/>
            <person name="Banfield J.F."/>
        </authorList>
    </citation>
    <scope>NUCLEOTIDE SEQUENCE [LARGE SCALE GENOMIC DNA]</scope>
</reference>
<dbReference type="AlphaFoldDB" id="A0A1F5FJX2"/>
<dbReference type="HAMAP" id="MF_00382">
    <property type="entry name" value="Ribosomal_bL20"/>
    <property type="match status" value="1"/>
</dbReference>
<dbReference type="GO" id="GO:0006412">
    <property type="term" value="P:translation"/>
    <property type="evidence" value="ECO:0007669"/>
    <property type="project" value="InterPro"/>
</dbReference>
<keyword evidence="5 6" id="KW-0699">rRNA-binding</keyword>
<dbReference type="Gene3D" id="6.10.160.10">
    <property type="match status" value="1"/>
</dbReference>
<proteinExistence type="inferred from homology"/>
<dbReference type="NCBIfam" id="TIGR01032">
    <property type="entry name" value="rplT_bact"/>
    <property type="match status" value="1"/>
</dbReference>
<comment type="similarity">
    <text evidence="1 5 6">Belongs to the bacterial ribosomal protein bL20 family.</text>
</comment>
<evidence type="ECO:0000313" key="8">
    <source>
        <dbReference type="Proteomes" id="UP000176682"/>
    </source>
</evidence>
<gene>
    <name evidence="5" type="primary">rplT</name>
    <name evidence="7" type="ORF">A2368_02465</name>
</gene>
<dbReference type="GO" id="GO:0005840">
    <property type="term" value="C:ribosome"/>
    <property type="evidence" value="ECO:0007669"/>
    <property type="project" value="UniProtKB-KW"/>
</dbReference>
<organism evidence="7 8">
    <name type="scientific">Candidatus Collierbacteria bacterium RIFOXYB1_FULL_49_13</name>
    <dbReference type="NCBI Taxonomy" id="1817728"/>
    <lineage>
        <taxon>Bacteria</taxon>
        <taxon>Candidatus Collieribacteriota</taxon>
    </lineage>
</organism>
<sequence>MTRVKTGVTRHQHHKKIFRLTKGFRMSKNRLFKVAREATLHAGEYAFAGRRDRKNQFRRLWIQRINAALTEQEATMSYSHFIAALKTKNILLDRKILATLANKLPQSFTTVFKTLD</sequence>
<dbReference type="Gene3D" id="1.10.1900.20">
    <property type="entry name" value="Ribosomal protein L20"/>
    <property type="match status" value="1"/>
</dbReference>
<comment type="function">
    <text evidence="5 6">Binds directly to 23S ribosomal RNA and is necessary for the in vitro assembly process of the 50S ribosomal subunit. It is not involved in the protein synthesizing functions of that subunit.</text>
</comment>
<evidence type="ECO:0000256" key="4">
    <source>
        <dbReference type="ARBA" id="ARBA00035172"/>
    </source>
</evidence>
<dbReference type="InterPro" id="IPR035566">
    <property type="entry name" value="Ribosomal_protein_bL20_C"/>
</dbReference>
<dbReference type="GO" id="GO:0000027">
    <property type="term" value="P:ribosomal large subunit assembly"/>
    <property type="evidence" value="ECO:0007669"/>
    <property type="project" value="UniProtKB-UniRule"/>
</dbReference>
<dbReference type="GO" id="GO:0019843">
    <property type="term" value="F:rRNA binding"/>
    <property type="evidence" value="ECO:0007669"/>
    <property type="project" value="UniProtKB-UniRule"/>
</dbReference>
<dbReference type="SUPFAM" id="SSF74731">
    <property type="entry name" value="Ribosomal protein L20"/>
    <property type="match status" value="1"/>
</dbReference>
<evidence type="ECO:0000256" key="1">
    <source>
        <dbReference type="ARBA" id="ARBA00007698"/>
    </source>
</evidence>
<evidence type="ECO:0000256" key="2">
    <source>
        <dbReference type="ARBA" id="ARBA00022980"/>
    </source>
</evidence>
<evidence type="ECO:0000313" key="7">
    <source>
        <dbReference type="EMBL" id="OGD79913.1"/>
    </source>
</evidence>
<protein>
    <recommendedName>
        <fullName evidence="4 5">Large ribosomal subunit protein bL20</fullName>
    </recommendedName>
</protein>
<name>A0A1F5FJX2_9BACT</name>
<dbReference type="GO" id="GO:0003735">
    <property type="term" value="F:structural constituent of ribosome"/>
    <property type="evidence" value="ECO:0007669"/>
    <property type="project" value="InterPro"/>
</dbReference>
<keyword evidence="5 6" id="KW-0694">RNA-binding</keyword>
<dbReference type="PRINTS" id="PR00062">
    <property type="entry name" value="RIBOSOMALL20"/>
</dbReference>
<dbReference type="GO" id="GO:1990904">
    <property type="term" value="C:ribonucleoprotein complex"/>
    <property type="evidence" value="ECO:0007669"/>
    <property type="project" value="UniProtKB-KW"/>
</dbReference>
<dbReference type="FunFam" id="1.10.1900.20:FF:000001">
    <property type="entry name" value="50S ribosomal protein L20"/>
    <property type="match status" value="1"/>
</dbReference>
<dbReference type="Pfam" id="PF00453">
    <property type="entry name" value="Ribosomal_L20"/>
    <property type="match status" value="1"/>
</dbReference>
<keyword evidence="2 5" id="KW-0689">Ribosomal protein</keyword>